<accession>A0ABP1IMK9</accession>
<evidence type="ECO:0000313" key="2">
    <source>
        <dbReference type="Proteomes" id="UP001642409"/>
    </source>
</evidence>
<protein>
    <submittedName>
        <fullName evidence="1">Uncharacterized protein</fullName>
    </submittedName>
</protein>
<comment type="caution">
    <text evidence="1">The sequence shown here is derived from an EMBL/GenBank/DDBJ whole genome shotgun (WGS) entry which is preliminary data.</text>
</comment>
<dbReference type="Proteomes" id="UP001642409">
    <property type="component" value="Unassembled WGS sequence"/>
</dbReference>
<name>A0ABP1IMK9_9EUKA</name>
<evidence type="ECO:0000313" key="1">
    <source>
        <dbReference type="EMBL" id="CAL6019567.1"/>
    </source>
</evidence>
<organism evidence="1 2">
    <name type="scientific">Hexamita inflata</name>
    <dbReference type="NCBI Taxonomy" id="28002"/>
    <lineage>
        <taxon>Eukaryota</taxon>
        <taxon>Metamonada</taxon>
        <taxon>Diplomonadida</taxon>
        <taxon>Hexamitidae</taxon>
        <taxon>Hexamitinae</taxon>
        <taxon>Hexamita</taxon>
    </lineage>
</organism>
<reference evidence="1 2" key="1">
    <citation type="submission" date="2024-07" db="EMBL/GenBank/DDBJ databases">
        <authorList>
            <person name="Akdeniz Z."/>
        </authorList>
    </citation>
    <scope>NUCLEOTIDE SEQUENCE [LARGE SCALE GENOMIC DNA]</scope>
</reference>
<dbReference type="EMBL" id="CAXDID020000083">
    <property type="protein sequence ID" value="CAL6019567.1"/>
    <property type="molecule type" value="Genomic_DNA"/>
</dbReference>
<gene>
    <name evidence="1" type="ORF">HINF_LOCUS27011</name>
</gene>
<sequence>MINTISVVMNSISRRLINNCYTDDTYLELDRNQEIFKIVLVSAKNVNCNQFPSDVYVNLTLQSPFIKPIQIIITEFNYSSTETIQIPVDYSFLLPGTTIDQYSLINYARFSIYSFSEITEQEIMASYLKKSNLQECFAYIDLTINIDSIRMITAPLSNCKLQISNTNSESKLTRISLIINDVQYSFNTSQLQNFIDCYQQPSCNNVESIIDSDLSEIIIQPFHSAKLKLLSHQGTIDVAIEYPIQYIHVSSTNNLFQQSIFYDNYLEKQFYSYGRNQ</sequence>
<keyword evidence="2" id="KW-1185">Reference proteome</keyword>
<proteinExistence type="predicted"/>